<evidence type="ECO:0000313" key="3">
    <source>
        <dbReference type="Proteomes" id="UP000660885"/>
    </source>
</evidence>
<evidence type="ECO:0000313" key="2">
    <source>
        <dbReference type="EMBL" id="MBL6076615.1"/>
    </source>
</evidence>
<dbReference type="RefSeq" id="WP_202829794.1">
    <property type="nucleotide sequence ID" value="NZ_JAETWB010000001.1"/>
</dbReference>
<feature type="region of interest" description="Disordered" evidence="1">
    <location>
        <begin position="1"/>
        <end position="46"/>
    </location>
</feature>
<proteinExistence type="predicted"/>
<dbReference type="EMBL" id="JAETWB010000001">
    <property type="protein sequence ID" value="MBL6076615.1"/>
    <property type="molecule type" value="Genomic_DNA"/>
</dbReference>
<organism evidence="2 3">
    <name type="scientific">Belnapia arida</name>
    <dbReference type="NCBI Taxonomy" id="2804533"/>
    <lineage>
        <taxon>Bacteria</taxon>
        <taxon>Pseudomonadati</taxon>
        <taxon>Pseudomonadota</taxon>
        <taxon>Alphaproteobacteria</taxon>
        <taxon>Acetobacterales</taxon>
        <taxon>Roseomonadaceae</taxon>
        <taxon>Belnapia</taxon>
    </lineage>
</organism>
<dbReference type="Proteomes" id="UP000660885">
    <property type="component" value="Unassembled WGS sequence"/>
</dbReference>
<reference evidence="2 3" key="1">
    <citation type="submission" date="2021-01" db="EMBL/GenBank/DDBJ databases">
        <title>Belnapia mucosa sp. nov. and Belnapia arida sp. nov., isolated from the Tabernas Desert (Almeria, Spain).</title>
        <authorList>
            <person name="Molina-Menor E."/>
            <person name="Vidal-Verdu A."/>
            <person name="Calonge A."/>
            <person name="Satari L."/>
            <person name="Pereto J."/>
            <person name="Porcar M."/>
        </authorList>
    </citation>
    <scope>NUCLEOTIDE SEQUENCE [LARGE SCALE GENOMIC DNA]</scope>
    <source>
        <strain evidence="2 3">T18</strain>
    </source>
</reference>
<sequence length="105" mass="10946">MIPPSAIPPIASRGPDSSHVRPAAAAAATSPDPRPTAQPNPSMRIDPSLGIVVMEFRDRSGAIAATLPTQRELDAYRSAQRRGGTEQHGAAQPSPRPTPPPAEPV</sequence>
<comment type="caution">
    <text evidence="2">The sequence shown here is derived from an EMBL/GenBank/DDBJ whole genome shotgun (WGS) entry which is preliminary data.</text>
</comment>
<feature type="region of interest" description="Disordered" evidence="1">
    <location>
        <begin position="65"/>
        <end position="105"/>
    </location>
</feature>
<keyword evidence="3" id="KW-1185">Reference proteome</keyword>
<gene>
    <name evidence="2" type="ORF">JMJ56_01275</name>
</gene>
<feature type="compositionally biased region" description="Pro residues" evidence="1">
    <location>
        <begin position="94"/>
        <end position="105"/>
    </location>
</feature>
<accession>A0ABS1TXM9</accession>
<protein>
    <submittedName>
        <fullName evidence="2">Uncharacterized protein</fullName>
    </submittedName>
</protein>
<evidence type="ECO:0000256" key="1">
    <source>
        <dbReference type="SAM" id="MobiDB-lite"/>
    </source>
</evidence>
<name>A0ABS1TXM9_9PROT</name>